<dbReference type="Proteomes" id="UP000183900">
    <property type="component" value="Unassembled WGS sequence"/>
</dbReference>
<evidence type="ECO:0000259" key="1">
    <source>
        <dbReference type="PROSITE" id="PS50042"/>
    </source>
</evidence>
<evidence type="ECO:0000313" key="3">
    <source>
        <dbReference type="Proteomes" id="UP000183900"/>
    </source>
</evidence>
<keyword evidence="3" id="KW-1185">Reference proteome</keyword>
<dbReference type="RefSeq" id="WP_055457091.1">
    <property type="nucleotide sequence ID" value="NZ_CYHE01000020.1"/>
</dbReference>
<accession>A0A0K6IBJ5</accession>
<dbReference type="InterPro" id="IPR000595">
    <property type="entry name" value="cNMP-bd_dom"/>
</dbReference>
<dbReference type="EMBL" id="CYHE01000020">
    <property type="protein sequence ID" value="CUB00687.1"/>
    <property type="molecule type" value="Genomic_DNA"/>
</dbReference>
<sequence length="173" mass="18450">MRKVLYILGQLDDADIAWMAQTGERRTVAAGAVLIQEGRATADLFIVLDGQVDVQVTGVGTVASLSSGEILGEMSFVDKAPPSATVVAARDTRVLALEKRSIEQRLEENAAFAARFYKALAVFLADRLRTTTLRGKGGGGQAEDELDDMVLDGVSMAGLRFQHLLEILNGGNG</sequence>
<dbReference type="SUPFAM" id="SSF51206">
    <property type="entry name" value="cAMP-binding domain-like"/>
    <property type="match status" value="1"/>
</dbReference>
<protein>
    <submittedName>
        <fullName evidence="2">Cyclic nucleotide-binding domain</fullName>
    </submittedName>
</protein>
<name>A0A0K6IBJ5_9HYPH</name>
<dbReference type="PROSITE" id="PS50042">
    <property type="entry name" value="CNMP_BINDING_3"/>
    <property type="match status" value="1"/>
</dbReference>
<dbReference type="OrthoDB" id="951557at2"/>
<dbReference type="InterPro" id="IPR014710">
    <property type="entry name" value="RmlC-like_jellyroll"/>
</dbReference>
<feature type="domain" description="Cyclic nucleotide-binding" evidence="1">
    <location>
        <begin position="7"/>
        <end position="123"/>
    </location>
</feature>
<gene>
    <name evidence="2" type="ORF">Ga0061067_12034</name>
</gene>
<proteinExistence type="predicted"/>
<organism evidence="2 3">
    <name type="scientific">Pannonibacter indicus</name>
    <dbReference type="NCBI Taxonomy" id="466044"/>
    <lineage>
        <taxon>Bacteria</taxon>
        <taxon>Pseudomonadati</taxon>
        <taxon>Pseudomonadota</taxon>
        <taxon>Alphaproteobacteria</taxon>
        <taxon>Hyphomicrobiales</taxon>
        <taxon>Stappiaceae</taxon>
        <taxon>Pannonibacter</taxon>
    </lineage>
</organism>
<dbReference type="SMART" id="SM00100">
    <property type="entry name" value="cNMP"/>
    <property type="match status" value="1"/>
</dbReference>
<dbReference type="CDD" id="cd00038">
    <property type="entry name" value="CAP_ED"/>
    <property type="match status" value="1"/>
</dbReference>
<reference evidence="3" key="1">
    <citation type="submission" date="2015-08" db="EMBL/GenBank/DDBJ databases">
        <authorList>
            <person name="Varghese N."/>
        </authorList>
    </citation>
    <scope>NUCLEOTIDE SEQUENCE [LARGE SCALE GENOMIC DNA]</scope>
    <source>
        <strain evidence="3">DSM 23407</strain>
    </source>
</reference>
<dbReference type="InterPro" id="IPR018490">
    <property type="entry name" value="cNMP-bd_dom_sf"/>
</dbReference>
<dbReference type="AlphaFoldDB" id="A0A0K6IBJ5"/>
<dbReference type="Pfam" id="PF00027">
    <property type="entry name" value="cNMP_binding"/>
    <property type="match status" value="1"/>
</dbReference>
<evidence type="ECO:0000313" key="2">
    <source>
        <dbReference type="EMBL" id="CUB00687.1"/>
    </source>
</evidence>
<dbReference type="Gene3D" id="2.60.120.10">
    <property type="entry name" value="Jelly Rolls"/>
    <property type="match status" value="1"/>
</dbReference>